<gene>
    <name evidence="2" type="ORF">PGLA2088_LOCUS38109</name>
</gene>
<evidence type="ECO:0000256" key="1">
    <source>
        <dbReference type="SAM" id="MobiDB-lite"/>
    </source>
</evidence>
<proteinExistence type="predicted"/>
<feature type="compositionally biased region" description="Polar residues" evidence="1">
    <location>
        <begin position="153"/>
        <end position="162"/>
    </location>
</feature>
<comment type="caution">
    <text evidence="2">The sequence shown here is derived from an EMBL/GenBank/DDBJ whole genome shotgun (WGS) entry which is preliminary data.</text>
</comment>
<name>A0A813L1U5_POLGL</name>
<feature type="compositionally biased region" description="Basic and acidic residues" evidence="1">
    <location>
        <begin position="20"/>
        <end position="32"/>
    </location>
</feature>
<dbReference type="EMBL" id="CAJNNW010032660">
    <property type="protein sequence ID" value="CAE8714633.1"/>
    <property type="molecule type" value="Genomic_DNA"/>
</dbReference>
<dbReference type="Proteomes" id="UP000626109">
    <property type="component" value="Unassembled WGS sequence"/>
</dbReference>
<feature type="region of interest" description="Disordered" evidence="1">
    <location>
        <begin position="140"/>
        <end position="231"/>
    </location>
</feature>
<organism evidence="2 3">
    <name type="scientific">Polarella glacialis</name>
    <name type="common">Dinoflagellate</name>
    <dbReference type="NCBI Taxonomy" id="89957"/>
    <lineage>
        <taxon>Eukaryota</taxon>
        <taxon>Sar</taxon>
        <taxon>Alveolata</taxon>
        <taxon>Dinophyceae</taxon>
        <taxon>Suessiales</taxon>
        <taxon>Suessiaceae</taxon>
        <taxon>Polarella</taxon>
    </lineage>
</organism>
<evidence type="ECO:0000313" key="3">
    <source>
        <dbReference type="Proteomes" id="UP000626109"/>
    </source>
</evidence>
<feature type="compositionally biased region" description="Polar residues" evidence="1">
    <location>
        <begin position="10"/>
        <end position="19"/>
    </location>
</feature>
<feature type="region of interest" description="Disordered" evidence="1">
    <location>
        <begin position="1"/>
        <end position="44"/>
    </location>
</feature>
<evidence type="ECO:0000313" key="2">
    <source>
        <dbReference type="EMBL" id="CAE8714633.1"/>
    </source>
</evidence>
<dbReference type="AlphaFoldDB" id="A0A813L1U5"/>
<protein>
    <submittedName>
        <fullName evidence="2">Uncharacterized protein</fullName>
    </submittedName>
</protein>
<reference evidence="2" key="1">
    <citation type="submission" date="2021-02" db="EMBL/GenBank/DDBJ databases">
        <authorList>
            <person name="Dougan E. K."/>
            <person name="Rhodes N."/>
            <person name="Thang M."/>
            <person name="Chan C."/>
        </authorList>
    </citation>
    <scope>NUCLEOTIDE SEQUENCE</scope>
</reference>
<feature type="compositionally biased region" description="Basic and acidic residues" evidence="1">
    <location>
        <begin position="163"/>
        <end position="180"/>
    </location>
</feature>
<accession>A0A813L1U5</accession>
<sequence>MAAILATRPPMSQGSTALSRSERRSLVRDDALSRSSTPSASPLLLFSTDAPHRVSCDLVISLPRWSEHLPKTPVGAPPGLESIAPSLKPLATSKAWAKPPGLNLAVMTPPGLAPQLRSLNPDADEFVLTRLAFVPTPVSSAASTADGEEWEEASQQSISSLSARREPSKIMQDASRRTRAQDQPLLPSLLSSRPRHSVGLGEQKQKMPLNSVLRAGLASEPPSWTPLVQSR</sequence>